<dbReference type="Proteomes" id="UP000094336">
    <property type="component" value="Unassembled WGS sequence"/>
</dbReference>
<name>A0A1E3QUT2_9ASCO</name>
<dbReference type="PANTHER" id="PTHR12300">
    <property type="entry name" value="HVA22-LIKE PROTEINS"/>
    <property type="match status" value="1"/>
</dbReference>
<dbReference type="AlphaFoldDB" id="A0A1E3QUT2"/>
<dbReference type="GO" id="GO:0016020">
    <property type="term" value="C:membrane"/>
    <property type="evidence" value="ECO:0007669"/>
    <property type="project" value="UniProtKB-SubCell"/>
</dbReference>
<accession>A0A1E3QUT2</accession>
<evidence type="ECO:0000313" key="2">
    <source>
        <dbReference type="EMBL" id="ODQ81446.1"/>
    </source>
</evidence>
<dbReference type="InterPro" id="IPR004345">
    <property type="entry name" value="TB2_DP1_HVA22"/>
</dbReference>
<evidence type="ECO:0000256" key="1">
    <source>
        <dbReference type="RuleBase" id="RU362006"/>
    </source>
</evidence>
<sequence length="306" mass="33857">MLGFVFNFLGIAISIAFPAYASYMSLESKDTEKMKPWLIYWTVLSVLKTVEFQFATLLNLLPFYELFRLVGLLWLILPVAPQSQDGQVRQSGCGAIYYGYFKPFFDEQPSLTNLEGYTALVNTVSDLKNSPLVLSLLQYISLLFSNAATKTLPDERSSNKPSTPEASFTEAVLYSLYKNWRGVTDELKSSLAPKAEPVNLLVNFLSLLPKRETEPSGLTSSQRVVSGNARVELTPTPKGAPTITVPLPITQVNSEGITMHSSSSTSLFDIVERSEIGNENQATGAEVRETWGSWFRGTKKAELGLN</sequence>
<dbReference type="GeneID" id="30148807"/>
<feature type="transmembrane region" description="Helical" evidence="1">
    <location>
        <begin position="6"/>
        <end position="26"/>
    </location>
</feature>
<proteinExistence type="inferred from homology"/>
<dbReference type="OrthoDB" id="434647at2759"/>
<keyword evidence="1" id="KW-0812">Transmembrane</keyword>
<keyword evidence="3" id="KW-1185">Reference proteome</keyword>
<feature type="transmembrane region" description="Helical" evidence="1">
    <location>
        <begin position="38"/>
        <end position="55"/>
    </location>
</feature>
<dbReference type="PANTHER" id="PTHR12300:SF177">
    <property type="entry name" value="PROTEIN YOP1"/>
    <property type="match status" value="1"/>
</dbReference>
<comment type="similarity">
    <text evidence="1">Belongs to the DP1 family.</text>
</comment>
<evidence type="ECO:0000313" key="3">
    <source>
        <dbReference type="Proteomes" id="UP000094336"/>
    </source>
</evidence>
<organism evidence="2 3">
    <name type="scientific">Babjeviella inositovora NRRL Y-12698</name>
    <dbReference type="NCBI Taxonomy" id="984486"/>
    <lineage>
        <taxon>Eukaryota</taxon>
        <taxon>Fungi</taxon>
        <taxon>Dikarya</taxon>
        <taxon>Ascomycota</taxon>
        <taxon>Saccharomycotina</taxon>
        <taxon>Pichiomycetes</taxon>
        <taxon>Serinales incertae sedis</taxon>
        <taxon>Babjeviella</taxon>
    </lineage>
</organism>
<dbReference type="STRING" id="984486.A0A1E3QUT2"/>
<keyword evidence="1" id="KW-0472">Membrane</keyword>
<keyword evidence="1" id="KW-1133">Transmembrane helix</keyword>
<dbReference type="EMBL" id="KV454427">
    <property type="protein sequence ID" value="ODQ81446.1"/>
    <property type="molecule type" value="Genomic_DNA"/>
</dbReference>
<reference evidence="3" key="1">
    <citation type="submission" date="2016-05" db="EMBL/GenBank/DDBJ databases">
        <title>Comparative genomics of biotechnologically important yeasts.</title>
        <authorList>
            <consortium name="DOE Joint Genome Institute"/>
            <person name="Riley R."/>
            <person name="Haridas S."/>
            <person name="Wolfe K.H."/>
            <person name="Lopes M.R."/>
            <person name="Hittinger C.T."/>
            <person name="Goker M."/>
            <person name="Salamov A."/>
            <person name="Wisecaver J."/>
            <person name="Long T.M."/>
            <person name="Aerts A.L."/>
            <person name="Barry K."/>
            <person name="Choi C."/>
            <person name="Clum A."/>
            <person name="Coughlan A.Y."/>
            <person name="Deshpande S."/>
            <person name="Douglass A.P."/>
            <person name="Hanson S.J."/>
            <person name="Klenk H.-P."/>
            <person name="Labutti K."/>
            <person name="Lapidus A."/>
            <person name="Lindquist E."/>
            <person name="Lipzen A."/>
            <person name="Meier-Kolthoff J.P."/>
            <person name="Ohm R.A."/>
            <person name="Otillar R.P."/>
            <person name="Pangilinan J."/>
            <person name="Peng Y."/>
            <person name="Rokas A."/>
            <person name="Rosa C.A."/>
            <person name="Scheuner C."/>
            <person name="Sibirny A.A."/>
            <person name="Slot J.C."/>
            <person name="Stielow J.B."/>
            <person name="Sun H."/>
            <person name="Kurtzman C.P."/>
            <person name="Blackwell M."/>
            <person name="Grigoriev I.V."/>
            <person name="Jeffries T.W."/>
        </authorList>
    </citation>
    <scope>NUCLEOTIDE SEQUENCE [LARGE SCALE GENOMIC DNA]</scope>
    <source>
        <strain evidence="3">NRRL Y-12698</strain>
    </source>
</reference>
<gene>
    <name evidence="2" type="ORF">BABINDRAFT_174095</name>
</gene>
<comment type="subcellular location">
    <subcellularLocation>
        <location evidence="1">Membrane</location>
        <topology evidence="1">Multi-pass membrane protein</topology>
    </subcellularLocation>
</comment>
<comment type="caution">
    <text evidence="1">Lacks conserved residue(s) required for the propagation of feature annotation.</text>
</comment>
<dbReference type="RefSeq" id="XP_018986774.1">
    <property type="nucleotide sequence ID" value="XM_019130954.1"/>
</dbReference>
<dbReference type="Pfam" id="PF03134">
    <property type="entry name" value="TB2_DP1_HVA22"/>
    <property type="match status" value="1"/>
</dbReference>
<protein>
    <recommendedName>
        <fullName evidence="1">Protein YOP1</fullName>
    </recommendedName>
</protein>